<evidence type="ECO:0000313" key="2">
    <source>
        <dbReference type="EMBL" id="GLL13475.1"/>
    </source>
</evidence>
<sequence length="728" mass="76583">MAWTIPWSSSYSLAVEVAWGADLTDSAGSGWTWTDITSDVRTEAGIEIQNGRQDEQSVSGPASCQVVLSNPDGRYLTGPGPNYPNVRRNVPMRVRLNSTVLFQGYATSWTPTFTPGGDNLTVALTANGVLRRLNQGKGTERSAMTRYLPTRSDLVEWWPLETTSSTSVLGLSGVDGGPGMVYQAGSTGAAKVSASDDAPSGAAGSVELTQGGAMVAPIRYQSLGTSWAVGFSMLFDHAVDGDRFVRIDMLGSAGAYINIRLFTLNGGDPGAQITAYSGNVPAGEQWLGFQGIGYRDWTAGGTRWYHFILSTDGTTVYFGGLPDPLDTARTIYLQNYTLTASAVPRTRPTAITLGSIAGNDVKVNYSQVYVTSSYTSAGMGLTYPPQAGYAGEPASARVQRVTAEEDIAVTVIGGTSTTGSPPMGAQPVSTALDILREAEQVEAGFLYDGLGPGLTWVPKREFENTTVDLTVAATQVVEPFGPVDDDQRLRNRVTASRPQGSEVTFEDVTGPAGINAVGVYDDSVEVNAPSDGDALAYAQWRVYLGTQTGYRWPEIGLDYRATPTLLANLPAPLTPGNRITITNPGAVLPGVSTGDLLLHIEGVKLTITPGSWRSELACSPAAPWNVAAIPSETGYTGTDAARATSDGSTLATARTPGQTSLSVTTPSGPRWTTTADDFPMWLDVGGNPVRATACTGTGTTQTFTCDALTVSIPAGAAVDLWRQAVLAL</sequence>
<dbReference type="EMBL" id="BSFQ01000022">
    <property type="protein sequence ID" value="GLL13475.1"/>
    <property type="molecule type" value="Genomic_DNA"/>
</dbReference>
<protein>
    <submittedName>
        <fullName evidence="2">Uncharacterized protein</fullName>
    </submittedName>
</protein>
<dbReference type="Proteomes" id="UP001143463">
    <property type="component" value="Unassembled WGS sequence"/>
</dbReference>
<name>A0A9W6L7G4_9PSEU</name>
<gene>
    <name evidence="2" type="ORF">GCM10017577_46190</name>
</gene>
<reference evidence="2" key="1">
    <citation type="journal article" date="2014" name="Int. J. Syst. Evol. Microbiol.">
        <title>Complete genome sequence of Corynebacterium casei LMG S-19264T (=DSM 44701T), isolated from a smear-ripened cheese.</title>
        <authorList>
            <consortium name="US DOE Joint Genome Institute (JGI-PGF)"/>
            <person name="Walter F."/>
            <person name="Albersmeier A."/>
            <person name="Kalinowski J."/>
            <person name="Ruckert C."/>
        </authorList>
    </citation>
    <scope>NUCLEOTIDE SEQUENCE</scope>
    <source>
        <strain evidence="2">VKM Ac-1069</strain>
    </source>
</reference>
<reference evidence="2" key="2">
    <citation type="submission" date="2023-01" db="EMBL/GenBank/DDBJ databases">
        <authorList>
            <person name="Sun Q."/>
            <person name="Evtushenko L."/>
        </authorList>
    </citation>
    <scope>NUCLEOTIDE SEQUENCE</scope>
    <source>
        <strain evidence="2">VKM Ac-1069</strain>
    </source>
</reference>
<comment type="caution">
    <text evidence="2">The sequence shown here is derived from an EMBL/GenBank/DDBJ whole genome shotgun (WGS) entry which is preliminary data.</text>
</comment>
<feature type="region of interest" description="Disordered" evidence="1">
    <location>
        <begin position="649"/>
        <end position="668"/>
    </location>
</feature>
<organism evidence="2 3">
    <name type="scientific">Pseudonocardia halophobica</name>
    <dbReference type="NCBI Taxonomy" id="29401"/>
    <lineage>
        <taxon>Bacteria</taxon>
        <taxon>Bacillati</taxon>
        <taxon>Actinomycetota</taxon>
        <taxon>Actinomycetes</taxon>
        <taxon>Pseudonocardiales</taxon>
        <taxon>Pseudonocardiaceae</taxon>
        <taxon>Pseudonocardia</taxon>
    </lineage>
</organism>
<evidence type="ECO:0000256" key="1">
    <source>
        <dbReference type="SAM" id="MobiDB-lite"/>
    </source>
</evidence>
<proteinExistence type="predicted"/>
<accession>A0A9W6L7G4</accession>
<evidence type="ECO:0000313" key="3">
    <source>
        <dbReference type="Proteomes" id="UP001143463"/>
    </source>
</evidence>
<dbReference type="RefSeq" id="WP_037046965.1">
    <property type="nucleotide sequence ID" value="NZ_BAAAUZ010000007.1"/>
</dbReference>
<keyword evidence="3" id="KW-1185">Reference proteome</keyword>
<dbReference type="AlphaFoldDB" id="A0A9W6L7G4"/>